<dbReference type="Proteomes" id="UP000529783">
    <property type="component" value="Unassembled WGS sequence"/>
</dbReference>
<evidence type="ECO:0000256" key="2">
    <source>
        <dbReference type="ARBA" id="ARBA00022692"/>
    </source>
</evidence>
<dbReference type="EMBL" id="JACCBA010000001">
    <property type="protein sequence ID" value="NYD46595.1"/>
    <property type="molecule type" value="Genomic_DNA"/>
</dbReference>
<comment type="caution">
    <text evidence="6">The sequence shown here is derived from an EMBL/GenBank/DDBJ whole genome shotgun (WGS) entry which is preliminary data.</text>
</comment>
<feature type="transmembrane region" description="Helical" evidence="5">
    <location>
        <begin position="71"/>
        <end position="88"/>
    </location>
</feature>
<dbReference type="RefSeq" id="WP_179843825.1">
    <property type="nucleotide sequence ID" value="NZ_JACCBA010000001.1"/>
</dbReference>
<dbReference type="Pfam" id="PF13564">
    <property type="entry name" value="DoxX_2"/>
    <property type="match status" value="1"/>
</dbReference>
<evidence type="ECO:0000256" key="4">
    <source>
        <dbReference type="ARBA" id="ARBA00023136"/>
    </source>
</evidence>
<keyword evidence="3 5" id="KW-1133">Transmembrane helix</keyword>
<organism evidence="6 7">
    <name type="scientific">Actinomadura luteofluorescens</name>
    <dbReference type="NCBI Taxonomy" id="46163"/>
    <lineage>
        <taxon>Bacteria</taxon>
        <taxon>Bacillati</taxon>
        <taxon>Actinomycetota</taxon>
        <taxon>Actinomycetes</taxon>
        <taxon>Streptosporangiales</taxon>
        <taxon>Thermomonosporaceae</taxon>
        <taxon>Actinomadura</taxon>
    </lineage>
</organism>
<name>A0A7Y9EFT0_9ACTN</name>
<evidence type="ECO:0000256" key="5">
    <source>
        <dbReference type="SAM" id="Phobius"/>
    </source>
</evidence>
<keyword evidence="4 5" id="KW-0472">Membrane</keyword>
<sequence>MNVFLWVLQGILAAMFLMAGVMKTTQSKEKLLEKLPWVEDYSTGTVRFIGTAEFLGAIGLILPAALDIAPILTPLAATGLAITMLLAMNAHRRRHEPGAIAFPGVLFVVAAFVAVARFGPWSF</sequence>
<evidence type="ECO:0000256" key="3">
    <source>
        <dbReference type="ARBA" id="ARBA00022989"/>
    </source>
</evidence>
<feature type="transmembrane region" description="Helical" evidence="5">
    <location>
        <begin position="6"/>
        <end position="25"/>
    </location>
</feature>
<proteinExistence type="predicted"/>
<gene>
    <name evidence="6" type="ORF">BJY14_002578</name>
</gene>
<dbReference type="GO" id="GO:0016020">
    <property type="term" value="C:membrane"/>
    <property type="evidence" value="ECO:0007669"/>
    <property type="project" value="UniProtKB-SubCell"/>
</dbReference>
<dbReference type="AlphaFoldDB" id="A0A7Y9EFT0"/>
<evidence type="ECO:0000256" key="1">
    <source>
        <dbReference type="ARBA" id="ARBA00004141"/>
    </source>
</evidence>
<accession>A0A7Y9EFT0</accession>
<comment type="subcellular location">
    <subcellularLocation>
        <location evidence="1">Membrane</location>
        <topology evidence="1">Multi-pass membrane protein</topology>
    </subcellularLocation>
</comment>
<protein>
    <submittedName>
        <fullName evidence="6">Putative membrane protein YphA (DoxX/SURF4 family)</fullName>
    </submittedName>
</protein>
<evidence type="ECO:0000313" key="6">
    <source>
        <dbReference type="EMBL" id="NYD46595.1"/>
    </source>
</evidence>
<reference evidence="6 7" key="1">
    <citation type="submission" date="2020-07" db="EMBL/GenBank/DDBJ databases">
        <title>Sequencing the genomes of 1000 actinobacteria strains.</title>
        <authorList>
            <person name="Klenk H.-P."/>
        </authorList>
    </citation>
    <scope>NUCLEOTIDE SEQUENCE [LARGE SCALE GENOMIC DNA]</scope>
    <source>
        <strain evidence="6 7">DSM 40398</strain>
    </source>
</reference>
<evidence type="ECO:0000313" key="7">
    <source>
        <dbReference type="Proteomes" id="UP000529783"/>
    </source>
</evidence>
<keyword evidence="2 5" id="KW-0812">Transmembrane</keyword>
<keyword evidence="7" id="KW-1185">Reference proteome</keyword>
<dbReference type="InterPro" id="IPR032808">
    <property type="entry name" value="DoxX"/>
</dbReference>
<feature type="transmembrane region" description="Helical" evidence="5">
    <location>
        <begin position="100"/>
        <end position="119"/>
    </location>
</feature>